<evidence type="ECO:0000313" key="3">
    <source>
        <dbReference type="Proteomes" id="UP000005459"/>
    </source>
</evidence>
<dbReference type="Pfam" id="PF08378">
    <property type="entry name" value="NERD"/>
    <property type="match status" value="1"/>
</dbReference>
<dbReference type="InterPro" id="IPR011528">
    <property type="entry name" value="NERD"/>
</dbReference>
<protein>
    <submittedName>
        <fullName evidence="2">NERD domain protein</fullName>
    </submittedName>
</protein>
<dbReference type="STRING" id="768671.ThimaDRAFT_4383"/>
<dbReference type="OrthoDB" id="7066673at2"/>
<evidence type="ECO:0000259" key="1">
    <source>
        <dbReference type="Pfam" id="PF08378"/>
    </source>
</evidence>
<gene>
    <name evidence="2" type="ORF">ThimaDRAFT_4383</name>
</gene>
<reference evidence="2 3" key="1">
    <citation type="submission" date="2011-06" db="EMBL/GenBank/DDBJ databases">
        <title>The draft genome of Thiocapsa marina 5811.</title>
        <authorList>
            <consortium name="US DOE Joint Genome Institute (JGI-PGF)"/>
            <person name="Lucas S."/>
            <person name="Han J."/>
            <person name="Cheng J.-F."/>
            <person name="Goodwin L."/>
            <person name="Pitluck S."/>
            <person name="Peters L."/>
            <person name="Land M.L."/>
            <person name="Hauser L."/>
            <person name="Vogl K."/>
            <person name="Liu Z."/>
            <person name="Imhoff J."/>
            <person name="Thiel V."/>
            <person name="Frigaard N.-U."/>
            <person name="Bryant D."/>
            <person name="Woyke T.J."/>
        </authorList>
    </citation>
    <scope>NUCLEOTIDE SEQUENCE [LARGE SCALE GENOMIC DNA]</scope>
    <source>
        <strain evidence="2 3">5811</strain>
    </source>
</reference>
<dbReference type="SUPFAM" id="SSF52540">
    <property type="entry name" value="P-loop containing nucleoside triphosphate hydrolases"/>
    <property type="match status" value="1"/>
</dbReference>
<evidence type="ECO:0000313" key="2">
    <source>
        <dbReference type="EMBL" id="EGV16289.1"/>
    </source>
</evidence>
<dbReference type="EMBL" id="AFWV01000019">
    <property type="protein sequence ID" value="EGV16289.1"/>
    <property type="molecule type" value="Genomic_DNA"/>
</dbReference>
<dbReference type="Proteomes" id="UP000005459">
    <property type="component" value="Unassembled WGS sequence"/>
</dbReference>
<proteinExistence type="predicted"/>
<organism evidence="2 3">
    <name type="scientific">Thiocapsa marina 5811</name>
    <dbReference type="NCBI Taxonomy" id="768671"/>
    <lineage>
        <taxon>Bacteria</taxon>
        <taxon>Pseudomonadati</taxon>
        <taxon>Pseudomonadota</taxon>
        <taxon>Gammaproteobacteria</taxon>
        <taxon>Chromatiales</taxon>
        <taxon>Chromatiaceae</taxon>
        <taxon>Thiocapsa</taxon>
    </lineage>
</organism>
<dbReference type="InterPro" id="IPR027417">
    <property type="entry name" value="P-loop_NTPase"/>
</dbReference>
<name>F9UHI0_9GAMM</name>
<keyword evidence="3" id="KW-1185">Reference proteome</keyword>
<accession>F9UHI0</accession>
<dbReference type="AlphaFoldDB" id="F9UHI0"/>
<dbReference type="eggNOG" id="COG3973">
    <property type="taxonomic scope" value="Bacteria"/>
</dbReference>
<dbReference type="Gene3D" id="3.40.50.300">
    <property type="entry name" value="P-loop containing nucleotide triphosphate hydrolases"/>
    <property type="match status" value="1"/>
</dbReference>
<sequence length="546" mass="61283">MARIIPSDISPLALAGAHSGELETLALLEAQLGPDYAVFHSVHWSFSQGQVTRFGEIDFILVNRAGAVLCIEQKNGVLSETPDGLVKVYGQRRKLVGAQIHRALDQVRDKFQWQHGSASPLDLDYLLYCPDYRVRNLNAAGLDQSRILDAAATDGLARRIERILGPGEPDPARRTLVEDFFCQTFEVVPQIHLYRRAQEQHFVRHGGGLAELVRTLEMTPFRVRVSGTGGCGKSLLAGVFARDQVKQGRRVLMICFNRPLADRLQSLLPEVHARTFYGFCDQFLRARGEPLDYKGMNQPGFWSTMQDRVLSAPIPDAWRFDVLILDEGQDFEADWLEILKLFLTEDARILWLDDPNQNLLGKPPVDLPGFVRLHSRHNYRSPYGIARFMRSHLPFDFEPANPLPGLGVGVHPYRDADDQAKHLDAVVGNLIGLGFAPDEIVILSLRGVDQSPLWKHDRIGRHTIRRFTGTYQPDGVQIWTDGDITLDSLYRFKGQDAPAIILTDVEDQKDPERLDRLLYCGMGRATVRVDVLVKGESGIGKRLGGT</sequence>
<feature type="domain" description="NERD" evidence="1">
    <location>
        <begin position="18"/>
        <end position="81"/>
    </location>
</feature>
<dbReference type="RefSeq" id="WP_007195255.1">
    <property type="nucleotide sequence ID" value="NZ_AFWV01000019.1"/>
</dbReference>